<accession>A0A9P6RPR1</accession>
<dbReference type="InterPro" id="IPR016024">
    <property type="entry name" value="ARM-type_fold"/>
</dbReference>
<dbReference type="GO" id="GO:0005737">
    <property type="term" value="C:cytoplasm"/>
    <property type="evidence" value="ECO:0007669"/>
    <property type="project" value="UniProtKB-SubCell"/>
</dbReference>
<evidence type="ECO:0000256" key="4">
    <source>
        <dbReference type="SAM" id="MobiDB-lite"/>
    </source>
</evidence>
<name>A0A9P6RPR1_9FUNG</name>
<keyword evidence="6" id="KW-1185">Reference proteome</keyword>
<dbReference type="Proteomes" id="UP000738325">
    <property type="component" value="Unassembled WGS sequence"/>
</dbReference>
<reference evidence="5" key="1">
    <citation type="journal article" date="2020" name="Fungal Divers.">
        <title>Resolving the Mortierellaceae phylogeny through synthesis of multi-gene phylogenetics and phylogenomics.</title>
        <authorList>
            <person name="Vandepol N."/>
            <person name="Liber J."/>
            <person name="Desiro A."/>
            <person name="Na H."/>
            <person name="Kennedy M."/>
            <person name="Barry K."/>
            <person name="Grigoriev I.V."/>
            <person name="Miller A.N."/>
            <person name="O'Donnell K."/>
            <person name="Stajich J.E."/>
            <person name="Bonito G."/>
        </authorList>
    </citation>
    <scope>NUCLEOTIDE SEQUENCE</scope>
    <source>
        <strain evidence="5">REB-010B</strain>
    </source>
</reference>
<evidence type="ECO:0000256" key="1">
    <source>
        <dbReference type="ARBA" id="ARBA00004496"/>
    </source>
</evidence>
<dbReference type="AlphaFoldDB" id="A0A9P6RPR1"/>
<feature type="compositionally biased region" description="Basic and acidic residues" evidence="4">
    <location>
        <begin position="828"/>
        <end position="839"/>
    </location>
</feature>
<keyword evidence="2" id="KW-0963">Cytoplasm</keyword>
<gene>
    <name evidence="5" type="primary">BRAT1</name>
    <name evidence="5" type="ORF">BGZ99_002315</name>
</gene>
<protein>
    <submittedName>
        <fullName evidence="5">BRCA1-associated ATM activator 1</fullName>
    </submittedName>
</protein>
<dbReference type="GO" id="GO:0005634">
    <property type="term" value="C:nucleus"/>
    <property type="evidence" value="ECO:0007669"/>
    <property type="project" value="TreeGrafter"/>
</dbReference>
<comment type="subcellular location">
    <subcellularLocation>
        <location evidence="1">Cytoplasm</location>
    </subcellularLocation>
</comment>
<evidence type="ECO:0000256" key="3">
    <source>
        <dbReference type="ARBA" id="ARBA00061308"/>
    </source>
</evidence>
<organism evidence="5 6">
    <name type="scientific">Dissophora globulifera</name>
    <dbReference type="NCBI Taxonomy" id="979702"/>
    <lineage>
        <taxon>Eukaryota</taxon>
        <taxon>Fungi</taxon>
        <taxon>Fungi incertae sedis</taxon>
        <taxon>Mucoromycota</taxon>
        <taxon>Mortierellomycotina</taxon>
        <taxon>Mortierellomycetes</taxon>
        <taxon>Mortierellales</taxon>
        <taxon>Mortierellaceae</taxon>
        <taxon>Dissophora</taxon>
    </lineage>
</organism>
<sequence>MDPMPHPAASPDAIEALRRVVAALPTMPHTIVDDTRHEKVLSYVAAFIAHGDPRLLRRMLADWAILDTLNACLAPGQDHRVACVALRLLGYLLEHDSAQHDPTSATSVWHLLQTQYPSILDYLIANTMGDEALTRFSCWFALAHLVKYDDGARWLLKTGQCATMVSAALKDTSTYVLTAACQFLVAIIENRSTDALQLTAHDTLLDTLLESISLYKLIHGMMTDHTSERNRVAGLEFLWMVADSKSDRGTAFLRQSQLFFPYMDVLMDDSRLVRSRALDVLSTLLGSVSNPLSLLGKDSVPSQDIDMDKTKDEAMVECNYLLDHDVCSLLKQTDSLKALHVATGILEAMTKPLHQCDEMHGSGACFKDTILSTTLWIIQALQETKKADQLAASRLNTSTIVVQGDSILAKQLNQPGFQDLVQHQSRSKPAKGAAARGGTLPKMIVLSALKTLQNLALLFPVAVEKSCAIDVVLTVLFDQKLCSDQRVFKACLTTLPLVLKTKVQDGHLLDQQLFATAMEVILGILRRPALGSTSLGLLLTAVKEFFSDDALGKILSQEKVGADLVNGLGLKLYDVEWDVRDNVVEFIGTLFAPGGPDHGVAWALKHDVLESVFQKLSDEEAYVRAASVHTFEIVMRDARGWKAMCAQNLDERLSGQLPSLIRDSEAFVRRAVLEAMVCLVSERESGTVLMVNGTDLFVDAQFMSRLTLDDSDWEVRIRACEFIAAVWEHCLALDERADYRIRASKRLKDSDDTVIEGGSGHRRAPKPSSWWFYDIKGDQILVQATQDASRLVRLTSVEILKKIKALLEQRMDTPSPSDLPVNDNDNDNNNRDESREKKSSGSRSGKRPVENHTEDGSRTLSSLSSSEAGSFTSGSHPHAKFYTVLQSLDFERLDATTSVEQLYEEVLNVERVEDVVMEESENPNDGNNVLDCY</sequence>
<evidence type="ECO:0000313" key="5">
    <source>
        <dbReference type="EMBL" id="KAG0323944.1"/>
    </source>
</evidence>
<dbReference type="EMBL" id="JAAAIP010000168">
    <property type="protein sequence ID" value="KAG0323944.1"/>
    <property type="molecule type" value="Genomic_DNA"/>
</dbReference>
<dbReference type="OrthoDB" id="10057956at2759"/>
<evidence type="ECO:0000256" key="2">
    <source>
        <dbReference type="ARBA" id="ARBA00022490"/>
    </source>
</evidence>
<dbReference type="GO" id="GO:0006974">
    <property type="term" value="P:DNA damage response"/>
    <property type="evidence" value="ECO:0007669"/>
    <property type="project" value="InterPro"/>
</dbReference>
<dbReference type="PANTHER" id="PTHR21331">
    <property type="entry name" value="BRCA1-ASSOCIATED ATM ACTIVATOR 1"/>
    <property type="match status" value="1"/>
</dbReference>
<dbReference type="SUPFAM" id="SSF48371">
    <property type="entry name" value="ARM repeat"/>
    <property type="match status" value="1"/>
</dbReference>
<proteinExistence type="inferred from homology"/>
<evidence type="ECO:0000313" key="6">
    <source>
        <dbReference type="Proteomes" id="UP000738325"/>
    </source>
</evidence>
<dbReference type="InterPro" id="IPR038904">
    <property type="entry name" value="BRAT1"/>
</dbReference>
<dbReference type="Gene3D" id="1.25.10.10">
    <property type="entry name" value="Leucine-rich Repeat Variant"/>
    <property type="match status" value="2"/>
</dbReference>
<feature type="region of interest" description="Disordered" evidence="4">
    <location>
        <begin position="811"/>
        <end position="876"/>
    </location>
</feature>
<dbReference type="PANTHER" id="PTHR21331:SF2">
    <property type="entry name" value="BRCA1-ASSOCIATED ATM ACTIVATOR 1"/>
    <property type="match status" value="1"/>
</dbReference>
<feature type="compositionally biased region" description="Low complexity" evidence="4">
    <location>
        <begin position="858"/>
        <end position="875"/>
    </location>
</feature>
<dbReference type="InterPro" id="IPR011989">
    <property type="entry name" value="ARM-like"/>
</dbReference>
<comment type="similarity">
    <text evidence="3">Belongs to the BRAT1 family.</text>
</comment>
<comment type="caution">
    <text evidence="5">The sequence shown here is derived from an EMBL/GenBank/DDBJ whole genome shotgun (WGS) entry which is preliminary data.</text>
</comment>
<feature type="compositionally biased region" description="Basic and acidic residues" evidence="4">
    <location>
        <begin position="847"/>
        <end position="857"/>
    </location>
</feature>